<comment type="caution">
    <text evidence="20">The sequence shown here is derived from an EMBL/GenBank/DDBJ whole genome shotgun (WGS) entry which is preliminary data.</text>
</comment>
<evidence type="ECO:0000259" key="19">
    <source>
        <dbReference type="PROSITE" id="PS50125"/>
    </source>
</evidence>
<evidence type="ECO:0000256" key="8">
    <source>
        <dbReference type="ARBA" id="ARBA00022840"/>
    </source>
</evidence>
<sequence>MKTHIRRLVMRFNAVLQAVLRRGIPQDGVASGRRVYLVNVVALGAASICLFFCGFNFAAGAVHHDRFLAINFVASLLFLSVPFTNGFSNAAAAYLLLALMFAIVVLLALLSGRDSGAHFFLISAGPVLPLLLGTRRPILVAALTFVAISTFLVLEFTLPTLVFPGRPWLPQIRNPFSESLDIGFDDSVFILSMFALEAILACTTFVAFRLAESAEASLQREYARSELLLQNLLPNPIATRLKERPDSVIADKFDSVTVLFADVVGFTSSAARKRPEELVAFLERIFGEFDLLAEKHGLEKIKTIGDAYMVAGGMPIPAEGHTNSVANMALDMIKVAGRLTVEFGEEVAVRIGFHSGPAVAGVIGRRKPFYDVWGDTINVAARMESSGVPGRIQITPEVKRVLGASYTFEERGTVNVKGKGQMPLFFLTGRSTNDPGVGGIR</sequence>
<evidence type="ECO:0000256" key="12">
    <source>
        <dbReference type="ARBA" id="ARBA00023136"/>
    </source>
</evidence>
<evidence type="ECO:0000256" key="10">
    <source>
        <dbReference type="ARBA" id="ARBA00022989"/>
    </source>
</evidence>
<dbReference type="InterPro" id="IPR048432">
    <property type="entry name" value="MASE7"/>
</dbReference>
<keyword evidence="13 17" id="KW-0456">Lyase</keyword>
<dbReference type="GO" id="GO:0035556">
    <property type="term" value="P:intracellular signal transduction"/>
    <property type="evidence" value="ECO:0007669"/>
    <property type="project" value="InterPro"/>
</dbReference>
<dbReference type="PROSITE" id="PS00452">
    <property type="entry name" value="GUANYLATE_CYCLASE_1"/>
    <property type="match status" value="1"/>
</dbReference>
<keyword evidence="5 18" id="KW-0812">Transmembrane</keyword>
<dbReference type="OrthoDB" id="315417at2"/>
<dbReference type="InterPro" id="IPR050401">
    <property type="entry name" value="Cyclic_nucleotide_synthase"/>
</dbReference>
<dbReference type="GO" id="GO:0005524">
    <property type="term" value="F:ATP binding"/>
    <property type="evidence" value="ECO:0007669"/>
    <property type="project" value="UniProtKB-KW"/>
</dbReference>
<dbReference type="EC" id="4.6.1.1" evidence="3"/>
<feature type="transmembrane region" description="Helical" evidence="18">
    <location>
        <begin position="67"/>
        <end position="84"/>
    </location>
</feature>
<feature type="transmembrane region" description="Helical" evidence="18">
    <location>
        <begin position="91"/>
        <end position="110"/>
    </location>
</feature>
<reference evidence="21" key="1">
    <citation type="submission" date="2017-03" db="EMBL/GenBank/DDBJ databases">
        <authorList>
            <person name="Safronova V.I."/>
            <person name="Sazanova A.L."/>
            <person name="Chirak E.R."/>
        </authorList>
    </citation>
    <scope>NUCLEOTIDE SEQUENCE [LARGE SCALE GENOMIC DNA]</scope>
    <source>
        <strain evidence="21">Ach-343</strain>
    </source>
</reference>
<keyword evidence="6" id="KW-0479">Metal-binding</keyword>
<feature type="transmembrane region" description="Helical" evidence="18">
    <location>
        <begin position="116"/>
        <end position="132"/>
    </location>
</feature>
<evidence type="ECO:0000256" key="17">
    <source>
        <dbReference type="RuleBase" id="RU000405"/>
    </source>
</evidence>
<evidence type="ECO:0000256" key="1">
    <source>
        <dbReference type="ARBA" id="ARBA00001593"/>
    </source>
</evidence>
<evidence type="ECO:0000313" key="20">
    <source>
        <dbReference type="EMBL" id="PZV38615.1"/>
    </source>
</evidence>
<feature type="transmembrane region" description="Helical" evidence="18">
    <location>
        <begin position="36"/>
        <end position="61"/>
    </location>
</feature>
<evidence type="ECO:0000256" key="18">
    <source>
        <dbReference type="SAM" id="Phobius"/>
    </source>
</evidence>
<evidence type="ECO:0000256" key="2">
    <source>
        <dbReference type="ARBA" id="ARBA00004370"/>
    </source>
</evidence>
<dbReference type="GO" id="GO:0046872">
    <property type="term" value="F:metal ion binding"/>
    <property type="evidence" value="ECO:0007669"/>
    <property type="project" value="UniProtKB-KW"/>
</dbReference>
<keyword evidence="8" id="KW-0067">ATP-binding</keyword>
<name>A0A2W7C632_9HYPH</name>
<feature type="transmembrane region" description="Helical" evidence="18">
    <location>
        <begin position="188"/>
        <end position="211"/>
    </location>
</feature>
<dbReference type="SUPFAM" id="SSF55073">
    <property type="entry name" value="Nucleotide cyclase"/>
    <property type="match status" value="1"/>
</dbReference>
<evidence type="ECO:0000256" key="5">
    <source>
        <dbReference type="ARBA" id="ARBA00022692"/>
    </source>
</evidence>
<evidence type="ECO:0000256" key="4">
    <source>
        <dbReference type="ARBA" id="ARBA00021420"/>
    </source>
</evidence>
<dbReference type="InterPro" id="IPR001054">
    <property type="entry name" value="A/G_cyclase"/>
</dbReference>
<dbReference type="FunFam" id="3.30.70.1230:FF:000033">
    <property type="entry name" value="Adenylate cyclase"/>
    <property type="match status" value="1"/>
</dbReference>
<gene>
    <name evidence="20" type="ORF">B5V02_09705</name>
</gene>
<dbReference type="Gene3D" id="3.30.70.1230">
    <property type="entry name" value="Nucleotide cyclase"/>
    <property type="match status" value="1"/>
</dbReference>
<keyword evidence="11" id="KW-0115">cAMP biosynthesis</keyword>
<proteinExistence type="inferred from homology"/>
<dbReference type="SMART" id="SM00044">
    <property type="entry name" value="CYCc"/>
    <property type="match status" value="1"/>
</dbReference>
<keyword evidence="21" id="KW-1185">Reference proteome</keyword>
<accession>A0A2W7C632</accession>
<organism evidence="20 21">
    <name type="scientific">Mesorhizobium kowhaii</name>
    <dbReference type="NCBI Taxonomy" id="1300272"/>
    <lineage>
        <taxon>Bacteria</taxon>
        <taxon>Pseudomonadati</taxon>
        <taxon>Pseudomonadota</taxon>
        <taxon>Alphaproteobacteria</taxon>
        <taxon>Hyphomicrobiales</taxon>
        <taxon>Phyllobacteriaceae</taxon>
        <taxon>Mesorhizobium</taxon>
    </lineage>
</organism>
<dbReference type="RefSeq" id="WP_111544033.1">
    <property type="nucleotide sequence ID" value="NZ_MZXV01000019.1"/>
</dbReference>
<evidence type="ECO:0000256" key="6">
    <source>
        <dbReference type="ARBA" id="ARBA00022723"/>
    </source>
</evidence>
<evidence type="ECO:0000256" key="15">
    <source>
        <dbReference type="ARBA" id="ARBA00032637"/>
    </source>
</evidence>
<comment type="subcellular location">
    <subcellularLocation>
        <location evidence="2">Membrane</location>
    </subcellularLocation>
</comment>
<keyword evidence="10 18" id="KW-1133">Transmembrane helix</keyword>
<protein>
    <recommendedName>
        <fullName evidence="4">Adenylate cyclase</fullName>
        <ecNumber evidence="3">4.6.1.1</ecNumber>
    </recommendedName>
    <alternativeName>
        <fullName evidence="14">ATP pyrophosphate-lyase</fullName>
    </alternativeName>
    <alternativeName>
        <fullName evidence="15">Adenylyl cyclase</fullName>
    </alternativeName>
</protein>
<comment type="subunit">
    <text evidence="16">Homodimer. Can also exist as monomer.</text>
</comment>
<comment type="similarity">
    <text evidence="17">Belongs to the adenylyl cyclase class-4/guanylyl cyclase family.</text>
</comment>
<dbReference type="GO" id="GO:0004016">
    <property type="term" value="F:adenylate cyclase activity"/>
    <property type="evidence" value="ECO:0007669"/>
    <property type="project" value="UniProtKB-EC"/>
</dbReference>
<dbReference type="Proteomes" id="UP000248616">
    <property type="component" value="Unassembled WGS sequence"/>
</dbReference>
<dbReference type="AlphaFoldDB" id="A0A2W7C632"/>
<evidence type="ECO:0000256" key="11">
    <source>
        <dbReference type="ARBA" id="ARBA00022998"/>
    </source>
</evidence>
<dbReference type="Pfam" id="PF00211">
    <property type="entry name" value="Guanylate_cyc"/>
    <property type="match status" value="1"/>
</dbReference>
<evidence type="ECO:0000256" key="7">
    <source>
        <dbReference type="ARBA" id="ARBA00022741"/>
    </source>
</evidence>
<dbReference type="Pfam" id="PF20967">
    <property type="entry name" value="MASE7"/>
    <property type="match status" value="1"/>
</dbReference>
<dbReference type="GO" id="GO:0005886">
    <property type="term" value="C:plasma membrane"/>
    <property type="evidence" value="ECO:0007669"/>
    <property type="project" value="UniProtKB-ARBA"/>
</dbReference>
<dbReference type="InterPro" id="IPR029787">
    <property type="entry name" value="Nucleotide_cyclase"/>
</dbReference>
<feature type="transmembrane region" description="Helical" evidence="18">
    <location>
        <begin position="139"/>
        <end position="158"/>
    </location>
</feature>
<evidence type="ECO:0000256" key="13">
    <source>
        <dbReference type="ARBA" id="ARBA00023239"/>
    </source>
</evidence>
<keyword evidence="12 18" id="KW-0472">Membrane</keyword>
<dbReference type="CDD" id="cd07302">
    <property type="entry name" value="CHD"/>
    <property type="match status" value="1"/>
</dbReference>
<dbReference type="InterPro" id="IPR018297">
    <property type="entry name" value="A/G_cyclase_CS"/>
</dbReference>
<feature type="domain" description="Guanylate cyclase" evidence="19">
    <location>
        <begin position="257"/>
        <end position="384"/>
    </location>
</feature>
<evidence type="ECO:0000256" key="14">
    <source>
        <dbReference type="ARBA" id="ARBA00032597"/>
    </source>
</evidence>
<dbReference type="GO" id="GO:0006171">
    <property type="term" value="P:cAMP biosynthetic process"/>
    <property type="evidence" value="ECO:0007669"/>
    <property type="project" value="UniProtKB-KW"/>
</dbReference>
<comment type="catalytic activity">
    <reaction evidence="1">
        <text>ATP = 3',5'-cyclic AMP + diphosphate</text>
        <dbReference type="Rhea" id="RHEA:15389"/>
        <dbReference type="ChEBI" id="CHEBI:30616"/>
        <dbReference type="ChEBI" id="CHEBI:33019"/>
        <dbReference type="ChEBI" id="CHEBI:58165"/>
        <dbReference type="EC" id="4.6.1.1"/>
    </reaction>
</comment>
<dbReference type="PROSITE" id="PS50125">
    <property type="entry name" value="GUANYLATE_CYCLASE_2"/>
    <property type="match status" value="1"/>
</dbReference>
<keyword evidence="9" id="KW-0460">Magnesium</keyword>
<dbReference type="PANTHER" id="PTHR11920">
    <property type="entry name" value="GUANYLYL CYCLASE"/>
    <property type="match status" value="1"/>
</dbReference>
<dbReference type="PANTHER" id="PTHR11920:SF335">
    <property type="entry name" value="GUANYLATE CYCLASE"/>
    <property type="match status" value="1"/>
</dbReference>
<evidence type="ECO:0000256" key="3">
    <source>
        <dbReference type="ARBA" id="ARBA00012201"/>
    </source>
</evidence>
<dbReference type="EMBL" id="MZXV01000019">
    <property type="protein sequence ID" value="PZV38615.1"/>
    <property type="molecule type" value="Genomic_DNA"/>
</dbReference>
<evidence type="ECO:0000256" key="16">
    <source>
        <dbReference type="ARBA" id="ARBA00064436"/>
    </source>
</evidence>
<evidence type="ECO:0000256" key="9">
    <source>
        <dbReference type="ARBA" id="ARBA00022842"/>
    </source>
</evidence>
<keyword evidence="7" id="KW-0547">Nucleotide-binding</keyword>
<evidence type="ECO:0000313" key="21">
    <source>
        <dbReference type="Proteomes" id="UP000248616"/>
    </source>
</evidence>